<proteinExistence type="predicted"/>
<gene>
    <name evidence="1" type="ORF">LCGC14_1500830</name>
</gene>
<dbReference type="EMBL" id="LAZR01010888">
    <property type="protein sequence ID" value="KKM64492.1"/>
    <property type="molecule type" value="Genomic_DNA"/>
</dbReference>
<sequence length="96" mass="11037">MDKHQCLSDDCSFCKEEEESRRGVVTWLKSRRLVSLRLKVSSWEVILSEARRLAHDATEQGLEPTYGNFWACLQELESQLNEIKVGATSDSYANKE</sequence>
<accession>A0A0F9M5K8</accession>
<reference evidence="1" key="1">
    <citation type="journal article" date="2015" name="Nature">
        <title>Complex archaea that bridge the gap between prokaryotes and eukaryotes.</title>
        <authorList>
            <person name="Spang A."/>
            <person name="Saw J.H."/>
            <person name="Jorgensen S.L."/>
            <person name="Zaremba-Niedzwiedzka K."/>
            <person name="Martijn J."/>
            <person name="Lind A.E."/>
            <person name="van Eijk R."/>
            <person name="Schleper C."/>
            <person name="Guy L."/>
            <person name="Ettema T.J."/>
        </authorList>
    </citation>
    <scope>NUCLEOTIDE SEQUENCE</scope>
</reference>
<protein>
    <submittedName>
        <fullName evidence="1">Uncharacterized protein</fullName>
    </submittedName>
</protein>
<evidence type="ECO:0000313" key="1">
    <source>
        <dbReference type="EMBL" id="KKM64492.1"/>
    </source>
</evidence>
<comment type="caution">
    <text evidence="1">The sequence shown here is derived from an EMBL/GenBank/DDBJ whole genome shotgun (WGS) entry which is preliminary data.</text>
</comment>
<dbReference type="AlphaFoldDB" id="A0A0F9M5K8"/>
<name>A0A0F9M5K8_9ZZZZ</name>
<organism evidence="1">
    <name type="scientific">marine sediment metagenome</name>
    <dbReference type="NCBI Taxonomy" id="412755"/>
    <lineage>
        <taxon>unclassified sequences</taxon>
        <taxon>metagenomes</taxon>
        <taxon>ecological metagenomes</taxon>
    </lineage>
</organism>